<evidence type="ECO:0000256" key="14">
    <source>
        <dbReference type="ARBA" id="ARBA00047899"/>
    </source>
</evidence>
<comment type="subcellular location">
    <subcellularLocation>
        <location evidence="2">Chromosome</location>
        <location evidence="2">Telomere</location>
    </subcellularLocation>
</comment>
<dbReference type="Pfam" id="PF00069">
    <property type="entry name" value="Pkinase"/>
    <property type="match status" value="1"/>
</dbReference>
<comment type="subunit">
    <text evidence="3">Component of the EKC/KEOPS complex composed of at least BUD32, CGI121, GON7, KAE1 and PCC1; the whole complex dimerizes.</text>
</comment>
<evidence type="ECO:0000256" key="2">
    <source>
        <dbReference type="ARBA" id="ARBA00004574"/>
    </source>
</evidence>
<comment type="function">
    <text evidence="1">Component of the EKC/KEOPS complex that is required for the formation of a threonylcarbamoyl group on adenosine at position 37 (t(6)A37) in tRNAs that read codons beginning with adenine. The complex is probably involved in the transfer of the threonylcarbamoyl moiety of threonylcarbamoyl-AMP (TC-AMP) to the N6 group of A37. BUD32 has ATPase activity in the context of the EKC/KEOPS complex and likely plays a supporting role to the catalytic subunit KAE1. The EKC/KEOPS complex also promotes both telomere uncapping and telomere elongation. The complex is required for efficient recruitment of transcriptional coactivators.</text>
</comment>
<evidence type="ECO:0000256" key="16">
    <source>
        <dbReference type="SAM" id="MobiDB-lite"/>
    </source>
</evidence>
<keyword evidence="11" id="KW-0779">Telomere</keyword>
<dbReference type="HOGENOM" id="CLU_1001273_0_0_1"/>
<feature type="region of interest" description="Disordered" evidence="16">
    <location>
        <begin position="1"/>
        <end position="21"/>
    </location>
</feature>
<dbReference type="InterPro" id="IPR000719">
    <property type="entry name" value="Prot_kinase_dom"/>
</dbReference>
<dbReference type="GO" id="GO:0005634">
    <property type="term" value="C:nucleus"/>
    <property type="evidence" value="ECO:0007669"/>
    <property type="project" value="TreeGrafter"/>
</dbReference>
<dbReference type="GO" id="GO:0000781">
    <property type="term" value="C:chromosome, telomeric region"/>
    <property type="evidence" value="ECO:0007669"/>
    <property type="project" value="UniProtKB-SubCell"/>
</dbReference>
<dbReference type="PROSITE" id="PS50011">
    <property type="entry name" value="PROTEIN_KINASE_DOM"/>
    <property type="match status" value="1"/>
</dbReference>
<keyword evidence="10" id="KW-0067">ATP-binding</keyword>
<gene>
    <name evidence="18" type="ORF">PV05_03304</name>
</gene>
<evidence type="ECO:0000256" key="3">
    <source>
        <dbReference type="ARBA" id="ARBA00011534"/>
    </source>
</evidence>
<evidence type="ECO:0000256" key="12">
    <source>
        <dbReference type="ARBA" id="ARBA00030980"/>
    </source>
</evidence>
<evidence type="ECO:0000256" key="15">
    <source>
        <dbReference type="ARBA" id="ARBA00048679"/>
    </source>
</evidence>
<feature type="domain" description="Protein kinase" evidence="17">
    <location>
        <begin position="1"/>
        <end position="229"/>
    </location>
</feature>
<dbReference type="SUPFAM" id="SSF56112">
    <property type="entry name" value="Protein kinase-like (PK-like)"/>
    <property type="match status" value="1"/>
</dbReference>
<dbReference type="RefSeq" id="XP_013319391.1">
    <property type="nucleotide sequence ID" value="XM_013463937.1"/>
</dbReference>
<dbReference type="GO" id="GO:0005524">
    <property type="term" value="F:ATP binding"/>
    <property type="evidence" value="ECO:0007669"/>
    <property type="project" value="UniProtKB-KW"/>
</dbReference>
<keyword evidence="11" id="KW-0158">Chromosome</keyword>
<dbReference type="PROSITE" id="PS00109">
    <property type="entry name" value="PROTEIN_KINASE_TYR"/>
    <property type="match status" value="1"/>
</dbReference>
<dbReference type="InterPro" id="IPR008266">
    <property type="entry name" value="Tyr_kinase_AS"/>
</dbReference>
<keyword evidence="8" id="KW-0547">Nucleotide-binding</keyword>
<evidence type="ECO:0000313" key="18">
    <source>
        <dbReference type="EMBL" id="KIW58807.1"/>
    </source>
</evidence>
<dbReference type="EMBL" id="KN847318">
    <property type="protein sequence ID" value="KIW58807.1"/>
    <property type="molecule type" value="Genomic_DNA"/>
</dbReference>
<dbReference type="GO" id="GO:0005737">
    <property type="term" value="C:cytoplasm"/>
    <property type="evidence" value="ECO:0007669"/>
    <property type="project" value="TreeGrafter"/>
</dbReference>
<dbReference type="InterPro" id="IPR011009">
    <property type="entry name" value="Kinase-like_dom_sf"/>
</dbReference>
<evidence type="ECO:0000256" key="9">
    <source>
        <dbReference type="ARBA" id="ARBA00022777"/>
    </source>
</evidence>
<evidence type="ECO:0000256" key="6">
    <source>
        <dbReference type="ARBA" id="ARBA00019973"/>
    </source>
</evidence>
<dbReference type="GO" id="GO:0004674">
    <property type="term" value="F:protein serine/threonine kinase activity"/>
    <property type="evidence" value="ECO:0007669"/>
    <property type="project" value="UniProtKB-EC"/>
</dbReference>
<protein>
    <recommendedName>
        <fullName evidence="6">EKC/KEOPS complex subunit BUD32</fullName>
        <ecNumber evidence="4">2.7.11.1</ecNumber>
    </recommendedName>
    <alternativeName>
        <fullName evidence="12 13">Atypical Serine/threonine protein kinase BUD32</fullName>
    </alternativeName>
    <alternativeName>
        <fullName evidence="5">EKC/KEOPS complex subunit bud32</fullName>
    </alternativeName>
</protein>
<keyword evidence="7" id="KW-0808">Transferase</keyword>
<proteinExistence type="predicted"/>
<dbReference type="AlphaFoldDB" id="A0A0D2D8Z5"/>
<dbReference type="Gene3D" id="1.10.510.10">
    <property type="entry name" value="Transferase(Phosphotransferase) domain 1"/>
    <property type="match status" value="1"/>
</dbReference>
<evidence type="ECO:0000256" key="4">
    <source>
        <dbReference type="ARBA" id="ARBA00012513"/>
    </source>
</evidence>
<evidence type="ECO:0000256" key="5">
    <source>
        <dbReference type="ARBA" id="ARBA00013948"/>
    </source>
</evidence>
<dbReference type="STRING" id="348802.A0A0D2D8Z5"/>
<dbReference type="OrthoDB" id="5979581at2759"/>
<dbReference type="Proteomes" id="UP000054342">
    <property type="component" value="Unassembled WGS sequence"/>
</dbReference>
<dbReference type="PANTHER" id="PTHR11042">
    <property type="entry name" value="EUKARYOTIC TRANSLATION INITIATION FACTOR 2-ALPHA KINASE EIF2-ALPHA KINASE -RELATED"/>
    <property type="match status" value="1"/>
</dbReference>
<evidence type="ECO:0000313" key="19">
    <source>
        <dbReference type="Proteomes" id="UP000054342"/>
    </source>
</evidence>
<accession>A0A0D2D8Z5</accession>
<comment type="catalytic activity">
    <reaction evidence="14">
        <text>L-threonyl-[protein] + ATP = O-phospho-L-threonyl-[protein] + ADP + H(+)</text>
        <dbReference type="Rhea" id="RHEA:46608"/>
        <dbReference type="Rhea" id="RHEA-COMP:11060"/>
        <dbReference type="Rhea" id="RHEA-COMP:11605"/>
        <dbReference type="ChEBI" id="CHEBI:15378"/>
        <dbReference type="ChEBI" id="CHEBI:30013"/>
        <dbReference type="ChEBI" id="CHEBI:30616"/>
        <dbReference type="ChEBI" id="CHEBI:61977"/>
        <dbReference type="ChEBI" id="CHEBI:456216"/>
        <dbReference type="EC" id="2.7.11.1"/>
    </reaction>
</comment>
<evidence type="ECO:0000259" key="17">
    <source>
        <dbReference type="PROSITE" id="PS50011"/>
    </source>
</evidence>
<sequence length="278" mass="31252">MEEMISTNREAPGTPDTEVLDDLQVPPPSKCGRATIASTAFESPVDDAYVFHRPLADMNFETLRMSDDDYGTKLDASGKAVQGLEWVHSKGIMHRDVTPTNIFVSFRPEPITTITDFAHAILADQSTDHFKGTVHYLASEIRALKDGQKTAPYDKRADIWCLAYTLFDLHQRAKGYKEDSDLSLTLFHELALKNLRQRRLPIDGPIDDMFAWEATDRVASSEIRGVERMARNWCQTTTKYLHRLEAAPAFHNSLEVSVNGTKLYLSTSLLSSENTGQN</sequence>
<organism evidence="18 19">
    <name type="scientific">Exophiala xenobiotica</name>
    <dbReference type="NCBI Taxonomy" id="348802"/>
    <lineage>
        <taxon>Eukaryota</taxon>
        <taxon>Fungi</taxon>
        <taxon>Dikarya</taxon>
        <taxon>Ascomycota</taxon>
        <taxon>Pezizomycotina</taxon>
        <taxon>Eurotiomycetes</taxon>
        <taxon>Chaetothyriomycetidae</taxon>
        <taxon>Chaetothyriales</taxon>
        <taxon>Herpotrichiellaceae</taxon>
        <taxon>Exophiala</taxon>
    </lineage>
</organism>
<dbReference type="InterPro" id="IPR050339">
    <property type="entry name" value="CC_SR_Kinase"/>
</dbReference>
<reference evidence="18 19" key="1">
    <citation type="submission" date="2015-01" db="EMBL/GenBank/DDBJ databases">
        <title>The Genome Sequence of Exophiala xenobiotica CBS118157.</title>
        <authorList>
            <consortium name="The Broad Institute Genomics Platform"/>
            <person name="Cuomo C."/>
            <person name="de Hoog S."/>
            <person name="Gorbushina A."/>
            <person name="Stielow B."/>
            <person name="Teixiera M."/>
            <person name="Abouelleil A."/>
            <person name="Chapman S.B."/>
            <person name="Priest M."/>
            <person name="Young S.K."/>
            <person name="Wortman J."/>
            <person name="Nusbaum C."/>
            <person name="Birren B."/>
        </authorList>
    </citation>
    <scope>NUCLEOTIDE SEQUENCE [LARGE SCALE GENOMIC DNA]</scope>
    <source>
        <strain evidence="18 19">CBS 118157</strain>
    </source>
</reference>
<keyword evidence="9" id="KW-0418">Kinase</keyword>
<dbReference type="GeneID" id="25325212"/>
<evidence type="ECO:0000256" key="10">
    <source>
        <dbReference type="ARBA" id="ARBA00022840"/>
    </source>
</evidence>
<dbReference type="EC" id="2.7.11.1" evidence="4"/>
<evidence type="ECO:0000256" key="7">
    <source>
        <dbReference type="ARBA" id="ARBA00022679"/>
    </source>
</evidence>
<comment type="catalytic activity">
    <reaction evidence="15">
        <text>L-seryl-[protein] + ATP = O-phospho-L-seryl-[protein] + ADP + H(+)</text>
        <dbReference type="Rhea" id="RHEA:17989"/>
        <dbReference type="Rhea" id="RHEA-COMP:9863"/>
        <dbReference type="Rhea" id="RHEA-COMP:11604"/>
        <dbReference type="ChEBI" id="CHEBI:15378"/>
        <dbReference type="ChEBI" id="CHEBI:29999"/>
        <dbReference type="ChEBI" id="CHEBI:30616"/>
        <dbReference type="ChEBI" id="CHEBI:83421"/>
        <dbReference type="ChEBI" id="CHEBI:456216"/>
        <dbReference type="EC" id="2.7.11.1"/>
    </reaction>
</comment>
<keyword evidence="19" id="KW-1185">Reference proteome</keyword>
<evidence type="ECO:0000256" key="13">
    <source>
        <dbReference type="ARBA" id="ARBA00033194"/>
    </source>
</evidence>
<evidence type="ECO:0000256" key="8">
    <source>
        <dbReference type="ARBA" id="ARBA00022741"/>
    </source>
</evidence>
<evidence type="ECO:0000256" key="11">
    <source>
        <dbReference type="ARBA" id="ARBA00022895"/>
    </source>
</evidence>
<name>A0A0D2D8Z5_9EURO</name>
<evidence type="ECO:0000256" key="1">
    <source>
        <dbReference type="ARBA" id="ARBA00003747"/>
    </source>
</evidence>